<evidence type="ECO:0000256" key="10">
    <source>
        <dbReference type="SAM" id="Coils"/>
    </source>
</evidence>
<evidence type="ECO:0000256" key="4">
    <source>
        <dbReference type="ARBA" id="ARBA00022737"/>
    </source>
</evidence>
<evidence type="ECO:0000256" key="5">
    <source>
        <dbReference type="ARBA" id="ARBA00023054"/>
    </source>
</evidence>
<accession>A0A6I8PRJ3</accession>
<protein>
    <recommendedName>
        <fullName evidence="9">Cilia- and flagella-associated protein 43</fullName>
    </recommendedName>
</protein>
<keyword evidence="7" id="KW-0966">Cell projection</keyword>
<dbReference type="InterPro" id="IPR001680">
    <property type="entry name" value="WD40_rpt"/>
</dbReference>
<evidence type="ECO:0000313" key="13">
    <source>
        <dbReference type="Proteomes" id="UP000002279"/>
    </source>
</evidence>
<dbReference type="GO" id="GO:0006997">
    <property type="term" value="P:nucleus organization"/>
    <property type="evidence" value="ECO:0007669"/>
    <property type="project" value="Ensembl"/>
</dbReference>
<evidence type="ECO:0000256" key="6">
    <source>
        <dbReference type="ARBA" id="ARBA00023212"/>
    </source>
</evidence>
<feature type="coiled-coil region" evidence="10">
    <location>
        <begin position="1012"/>
        <end position="1057"/>
    </location>
</feature>
<dbReference type="OMA" id="WNWESNV"/>
<dbReference type="SMART" id="SM00320">
    <property type="entry name" value="WD40"/>
    <property type="match status" value="4"/>
</dbReference>
<dbReference type="InterPro" id="IPR036322">
    <property type="entry name" value="WD40_repeat_dom_sf"/>
</dbReference>
<keyword evidence="3" id="KW-0853">WD repeat</keyword>
<dbReference type="GO" id="GO:0000902">
    <property type="term" value="P:cell morphogenesis"/>
    <property type="evidence" value="ECO:0007669"/>
    <property type="project" value="Ensembl"/>
</dbReference>
<dbReference type="FunCoup" id="A0A6I8PRJ3">
    <property type="interactions" value="79"/>
</dbReference>
<comment type="similarity">
    <text evidence="8">Belongs to the CFAP43 family.</text>
</comment>
<reference evidence="12" key="2">
    <citation type="submission" date="2025-09" db="UniProtKB">
        <authorList>
            <consortium name="Ensembl"/>
        </authorList>
    </citation>
    <scope>IDENTIFICATION</scope>
    <source>
        <strain evidence="12">Glennie</strain>
    </source>
</reference>
<dbReference type="GO" id="GO:0005576">
    <property type="term" value="C:extracellular region"/>
    <property type="evidence" value="ECO:0007669"/>
    <property type="project" value="GOC"/>
</dbReference>
<dbReference type="Pfam" id="PF25828">
    <property type="entry name" value="CC_Cfap43"/>
    <property type="match status" value="1"/>
</dbReference>
<reference evidence="12" key="1">
    <citation type="submission" date="2025-08" db="UniProtKB">
        <authorList>
            <consortium name="Ensembl"/>
        </authorList>
    </citation>
    <scope>IDENTIFICATION</scope>
    <source>
        <strain evidence="12">Glennie</strain>
    </source>
</reference>
<dbReference type="GO" id="GO:0090660">
    <property type="term" value="P:cerebrospinal fluid circulation"/>
    <property type="evidence" value="ECO:0007669"/>
    <property type="project" value="Ensembl"/>
</dbReference>
<evidence type="ECO:0000256" key="9">
    <source>
        <dbReference type="ARBA" id="ARBA00023662"/>
    </source>
</evidence>
<dbReference type="InParanoid" id="A0A6I8PRJ3"/>
<dbReference type="Bgee" id="ENSOANG00000001619">
    <property type="expression patterns" value="Expressed in testis and 4 other cell types or tissues"/>
</dbReference>
<dbReference type="GO" id="GO:0097729">
    <property type="term" value="C:9+2 motile cilium"/>
    <property type="evidence" value="ECO:0007669"/>
    <property type="project" value="Ensembl"/>
</dbReference>
<dbReference type="Gene3D" id="2.130.10.10">
    <property type="entry name" value="YVTN repeat-like/Quinoprotein amine dehydrogenase"/>
    <property type="match status" value="3"/>
</dbReference>
<evidence type="ECO:0000256" key="2">
    <source>
        <dbReference type="ARBA" id="ARBA00022490"/>
    </source>
</evidence>
<dbReference type="Proteomes" id="UP000002279">
    <property type="component" value="Unplaced"/>
</dbReference>
<keyword evidence="4" id="KW-0677">Repeat</keyword>
<dbReference type="GeneTree" id="ENSGT00530000064714"/>
<evidence type="ECO:0000256" key="11">
    <source>
        <dbReference type="SAM" id="MobiDB-lite"/>
    </source>
</evidence>
<dbReference type="SUPFAM" id="SSF69322">
    <property type="entry name" value="Tricorn protease domain 2"/>
    <property type="match status" value="1"/>
</dbReference>
<keyword evidence="5 10" id="KW-0175">Coiled coil</keyword>
<dbReference type="GO" id="GO:0007420">
    <property type="term" value="P:brain development"/>
    <property type="evidence" value="ECO:0007669"/>
    <property type="project" value="Ensembl"/>
</dbReference>
<dbReference type="SUPFAM" id="SSF50978">
    <property type="entry name" value="WD40 repeat-like"/>
    <property type="match status" value="1"/>
</dbReference>
<proteinExistence type="inferred from homology"/>
<dbReference type="GO" id="GO:0003356">
    <property type="term" value="P:regulation of cilium beat frequency"/>
    <property type="evidence" value="ECO:0007669"/>
    <property type="project" value="Ensembl"/>
</dbReference>
<evidence type="ECO:0000256" key="8">
    <source>
        <dbReference type="ARBA" id="ARBA00023605"/>
    </source>
</evidence>
<dbReference type="PANTHER" id="PTHR14885">
    <property type="entry name" value="CILIA- AND FLAGELLA-ASSOCIATED PROTEIN 43-RELATED"/>
    <property type="match status" value="1"/>
</dbReference>
<evidence type="ECO:0000256" key="1">
    <source>
        <dbReference type="ARBA" id="ARBA00004430"/>
    </source>
</evidence>
<dbReference type="InterPro" id="IPR015943">
    <property type="entry name" value="WD40/YVTN_repeat-like_dom_sf"/>
</dbReference>
<evidence type="ECO:0000256" key="7">
    <source>
        <dbReference type="ARBA" id="ARBA00023273"/>
    </source>
</evidence>
<dbReference type="GO" id="GO:0060271">
    <property type="term" value="P:cilium assembly"/>
    <property type="evidence" value="ECO:0000318"/>
    <property type="project" value="GO_Central"/>
</dbReference>
<evidence type="ECO:0000256" key="3">
    <source>
        <dbReference type="ARBA" id="ARBA00022574"/>
    </source>
</evidence>
<sequence length="1488" mass="172506">PDSQARALSTRWVQGFPKKNVAFVNNNTICYPCGNYIIFVDIDTKEKTVLQCMNGSVGAVATSFASEVVAFSDRKLKPNIYIYSFPGLIKKKKLKGNAQLDYSLLAFSYCGTYLASYSSVPEFELSLWDWEENVILCKKSQPDVAVNQMTFNPMNWNQLCLSSGSALTVWHIERNDTEHHLMPKPVKLPAENGTFLVEKNGFFSGSEPRDSFYGPVLPVSAIAGLTGEEAETFKPKDNFQRLVQPTFHCWTATNELYVSCEEGHLLLVNADTLKVIVLKLMPLQTSPGKKLLCSTCSNAYFGVIFHYHDGLLHSLDIKGSTYKISKSCDVSEPVRNILFSPNYRRLLIETVKVCNTLVLKNANITSCKHNYYYNVACITLRQAVFLHKNYKVSKNTDMACCPSSLSAAVGATSGHIYFIDVSTVECPRIVYRAFPSSSPLQYVHYDQGGLYLITVTQDGHIFILNSKPSKLFEILGCTGEIQQLSSVYHKETNVVDVIVLIWLPEGEKLETCYCESDLFFPPNRIDNANWVNERGILKNELIHMHQYEINHSLSSAVLALERKLIYGYCRKVPYICTYPLLEEVFFKKKMQSRQFGTGKLCLSPHGRWLASIAKDGILCIRDALTLETFARARCHSYHGQGIRAMTFSVDGQTILASGMDDGALVCLKWNFLFLMILYLLTQIQEMMQENELVSDIAKLEQQEFSLDTEERERLHAQSEKEVEMIRKEAEMENLAKCYLRDVIKEECWDSMFVKGRALRCFHVACEVQNYPMKERTEKEMKDLERVLHQKKIESTDFKLRKEIVEVQPQVAAAKDEEEEEEDLEDETSKKESREPNYLLGSLSSEYGIDTSLLYSQLELHTREEKINQIILLKDIIYRVKTDFNTEFNTVYRQKEMEILRVSERNARIKEIISDLELNEDIWQPTFADSEKPERVLTVEDEEVKVEKYLTPAQRAKVELMERLELERRLAGDDARKRALMDMMGGVLEVKKEDVLKMVPQPAFMARDDTLWNEEEKKQFKEYEKKVKELSEEREKYKKAMETELKKLQNSIQESTQAFDDTLKMLFKKKVKSEMVINQEEFKITNLVFSLLLDEELNTRELGLNNYLERKHEEKVIVKHMKKEFSEIPSHQVDILYKLFKRRTRFVQVESTVPFGDRPASVKANKEAFAQLMKVMDDLDNPDNMPDNLDPAVWKQFCMIRRMKVENEQQIKWKTTSLMEMQAFLQRRIEEDEKVRLDIEKIGSELNILKEEKMKFQLDLTIQLLLKQGQVELENFQLMLEYPDSILINKSIIEELNSIIRAQGQKKIASMVESKDFHKGIFQIEWEHKKMEMEMEDLNQKAWDIQMMYFSKDRQTYLNEPNYDSLIVHQISIMEQTLAVLDKTHKKNVNARKKILKELGRNSTIKDIVNYNLSYDLQEELASVSERRLIYNTIGTELTSKKMSNERYEAMLQQQKLISVAKEQAEQISILKAEVERLRMKTFPALPLK</sequence>
<gene>
    <name evidence="12" type="primary">CFAP43</name>
</gene>
<name>A0A6I8PRJ3_ORNAN</name>
<keyword evidence="6" id="KW-0206">Cytoskeleton</keyword>
<dbReference type="GO" id="GO:0005930">
    <property type="term" value="C:axoneme"/>
    <property type="evidence" value="ECO:0000318"/>
    <property type="project" value="GO_Central"/>
</dbReference>
<keyword evidence="2" id="KW-0963">Cytoplasm</keyword>
<keyword evidence="13" id="KW-1185">Reference proteome</keyword>
<evidence type="ECO:0000313" key="12">
    <source>
        <dbReference type="Ensembl" id="ENSOANP00000054799.1"/>
    </source>
</evidence>
<dbReference type="GO" id="GO:0051649">
    <property type="term" value="P:establishment of localization in cell"/>
    <property type="evidence" value="ECO:0007669"/>
    <property type="project" value="Ensembl"/>
</dbReference>
<feature type="region of interest" description="Disordered" evidence="11">
    <location>
        <begin position="809"/>
        <end position="834"/>
    </location>
</feature>
<organism evidence="12 13">
    <name type="scientific">Ornithorhynchus anatinus</name>
    <name type="common">Duckbill platypus</name>
    <dbReference type="NCBI Taxonomy" id="9258"/>
    <lineage>
        <taxon>Eukaryota</taxon>
        <taxon>Metazoa</taxon>
        <taxon>Chordata</taxon>
        <taxon>Craniata</taxon>
        <taxon>Vertebrata</taxon>
        <taxon>Euteleostomi</taxon>
        <taxon>Mammalia</taxon>
        <taxon>Monotremata</taxon>
        <taxon>Ornithorhynchidae</taxon>
        <taxon>Ornithorhynchus</taxon>
    </lineage>
</organism>
<dbReference type="GO" id="GO:0120197">
    <property type="term" value="P:mucociliary clearance"/>
    <property type="evidence" value="ECO:0007669"/>
    <property type="project" value="Ensembl"/>
</dbReference>
<comment type="subcellular location">
    <subcellularLocation>
        <location evidence="1">Cytoplasm</location>
        <location evidence="1">Cytoskeleton</location>
        <location evidence="1">Cilium axoneme</location>
    </subcellularLocation>
</comment>
<dbReference type="Ensembl" id="ENSOANT00000053579.1">
    <property type="protein sequence ID" value="ENSOANP00000054799.1"/>
    <property type="gene ID" value="ENSOANG00000001619.4"/>
</dbReference>
<dbReference type="GO" id="GO:0007288">
    <property type="term" value="P:sperm axoneme assembly"/>
    <property type="evidence" value="ECO:0000318"/>
    <property type="project" value="GO_Central"/>
</dbReference>
<feature type="compositionally biased region" description="Acidic residues" evidence="11">
    <location>
        <begin position="815"/>
        <end position="825"/>
    </location>
</feature>
<dbReference type="PANTHER" id="PTHR14885:SF1">
    <property type="entry name" value="CILIA- AND FLAGELLA-ASSOCIATED PROTEIN 43"/>
    <property type="match status" value="1"/>
</dbReference>